<dbReference type="Proteomes" id="UP000479000">
    <property type="component" value="Unassembled WGS sequence"/>
</dbReference>
<reference evidence="1 2" key="1">
    <citation type="submission" date="2020-02" db="EMBL/GenBank/DDBJ databases">
        <authorList>
            <person name="Ferguson B K."/>
        </authorList>
    </citation>
    <scope>NUCLEOTIDE SEQUENCE [LARGE SCALE GENOMIC DNA]</scope>
</reference>
<feature type="non-terminal residue" evidence="1">
    <location>
        <position position="1"/>
    </location>
</feature>
<protein>
    <submittedName>
        <fullName evidence="1">Uncharacterized protein</fullName>
    </submittedName>
</protein>
<dbReference type="EMBL" id="CADCXU010015100">
    <property type="protein sequence ID" value="CAB0004556.1"/>
    <property type="molecule type" value="Genomic_DNA"/>
</dbReference>
<dbReference type="AlphaFoldDB" id="A0A6H5GLD5"/>
<gene>
    <name evidence="1" type="ORF">NTEN_LOCUS10033</name>
</gene>
<proteinExistence type="predicted"/>
<keyword evidence="2" id="KW-1185">Reference proteome</keyword>
<sequence length="305" mass="35073">LRFTRGINSRRETGMLARLKCEADPSKRSRLFAWSKQEKRSLPWKEPDRTQRIVVEQIVDGFEASLCSMQTSERDVIRASHVRVILYLVVYQHWEVSIEVIKFYRSCRLGRVYRWLNPPGQTLSTLTLNIYNRSSNEGQLECAAHISSIFLVPSQIRSKSASPFKYMYQSHPGLRYLTKCKFLTFDCIPIIMQPVSDERLNPQRGRAGLQALNNRNLLGRQLEPSVGGLSCGDSAFDWLSAARAAQSSQRARRAGSVPLNWAAPWTRRSADGCQDVRLTRTLDFRPLGRTRTTYFKFIARERPNQ</sequence>
<accession>A0A6H5GLD5</accession>
<evidence type="ECO:0000313" key="2">
    <source>
        <dbReference type="Proteomes" id="UP000479000"/>
    </source>
</evidence>
<organism evidence="1 2">
    <name type="scientific">Nesidiocoris tenuis</name>
    <dbReference type="NCBI Taxonomy" id="355587"/>
    <lineage>
        <taxon>Eukaryota</taxon>
        <taxon>Metazoa</taxon>
        <taxon>Ecdysozoa</taxon>
        <taxon>Arthropoda</taxon>
        <taxon>Hexapoda</taxon>
        <taxon>Insecta</taxon>
        <taxon>Pterygota</taxon>
        <taxon>Neoptera</taxon>
        <taxon>Paraneoptera</taxon>
        <taxon>Hemiptera</taxon>
        <taxon>Heteroptera</taxon>
        <taxon>Panheteroptera</taxon>
        <taxon>Cimicomorpha</taxon>
        <taxon>Miridae</taxon>
        <taxon>Dicyphina</taxon>
        <taxon>Nesidiocoris</taxon>
    </lineage>
</organism>
<evidence type="ECO:0000313" key="1">
    <source>
        <dbReference type="EMBL" id="CAB0004556.1"/>
    </source>
</evidence>
<name>A0A6H5GLD5_9HEMI</name>